<keyword evidence="4" id="KW-1185">Reference proteome</keyword>
<dbReference type="GO" id="GO:0006046">
    <property type="term" value="P:N-acetylglucosamine catabolic process"/>
    <property type="evidence" value="ECO:0007669"/>
    <property type="project" value="TreeGrafter"/>
</dbReference>
<evidence type="ECO:0000256" key="1">
    <source>
        <dbReference type="ARBA" id="ARBA00000644"/>
    </source>
</evidence>
<evidence type="ECO:0000313" key="4">
    <source>
        <dbReference type="Proteomes" id="UP000479000"/>
    </source>
</evidence>
<dbReference type="GO" id="GO:0042802">
    <property type="term" value="F:identical protein binding"/>
    <property type="evidence" value="ECO:0007669"/>
    <property type="project" value="TreeGrafter"/>
</dbReference>
<dbReference type="AlphaFoldDB" id="A0A6H5HMJ1"/>
<organism evidence="3 4">
    <name type="scientific">Nesidiocoris tenuis</name>
    <dbReference type="NCBI Taxonomy" id="355587"/>
    <lineage>
        <taxon>Eukaryota</taxon>
        <taxon>Metazoa</taxon>
        <taxon>Ecdysozoa</taxon>
        <taxon>Arthropoda</taxon>
        <taxon>Hexapoda</taxon>
        <taxon>Insecta</taxon>
        <taxon>Pterygota</taxon>
        <taxon>Neoptera</taxon>
        <taxon>Paraneoptera</taxon>
        <taxon>Hemiptera</taxon>
        <taxon>Heteroptera</taxon>
        <taxon>Panheteroptera</taxon>
        <taxon>Cimicomorpha</taxon>
        <taxon>Miridae</taxon>
        <taxon>Dicyphina</taxon>
        <taxon>Nesidiocoris</taxon>
    </lineage>
</organism>
<sequence length="278" mass="31200">IGPDGHMAFNEPGSSLRSRTRVKSLAYDTIQANARFFNNDASQVPKEALTVGVGTIMDAKEVMILVTGSAKAFALHQAIECGINHMWTVSMLQEHAAAYIVCDADATLELKVKTVKYFKVLSKIANMHEELNNRNTNEISGQAHFLKMHAQEKLLSKPSASGNKMLEQCFSDSGIPKTAIQFVELDVLEEKKHISVESLTESRIINSIVIVLDQTNPKTEVQLFVDCILEGKIHLDLNLLHLFKKDPKFIVVIRVPFLTFSNKIIHIFFKASLMWRHI</sequence>
<dbReference type="Gene3D" id="3.40.50.1360">
    <property type="match status" value="1"/>
</dbReference>
<dbReference type="EMBL" id="CADCXU010032268">
    <property type="protein sequence ID" value="CAB0018099.1"/>
    <property type="molecule type" value="Genomic_DNA"/>
</dbReference>
<dbReference type="Proteomes" id="UP000479000">
    <property type="component" value="Unassembled WGS sequence"/>
</dbReference>
<gene>
    <name evidence="3" type="ORF">NTEN_LOCUS22008</name>
</gene>
<proteinExistence type="predicted"/>
<name>A0A6H5HMJ1_9HEMI</name>
<dbReference type="PANTHER" id="PTHR11280:SF5">
    <property type="entry name" value="GLUCOSAMINE-6-PHOSPHATE ISOMERASE"/>
    <property type="match status" value="1"/>
</dbReference>
<dbReference type="PANTHER" id="PTHR11280">
    <property type="entry name" value="GLUCOSAMINE-6-PHOSPHATE ISOMERASE"/>
    <property type="match status" value="1"/>
</dbReference>
<dbReference type="GO" id="GO:0006043">
    <property type="term" value="P:glucosamine catabolic process"/>
    <property type="evidence" value="ECO:0007669"/>
    <property type="project" value="TreeGrafter"/>
</dbReference>
<dbReference type="InterPro" id="IPR004547">
    <property type="entry name" value="Glucosamine6P_isomerase"/>
</dbReference>
<protein>
    <submittedName>
        <fullName evidence="3">Uncharacterized protein</fullName>
    </submittedName>
</protein>
<dbReference type="GO" id="GO:0019262">
    <property type="term" value="P:N-acetylneuraminate catabolic process"/>
    <property type="evidence" value="ECO:0007669"/>
    <property type="project" value="TreeGrafter"/>
</dbReference>
<accession>A0A6H5HMJ1</accession>
<feature type="non-terminal residue" evidence="3">
    <location>
        <position position="1"/>
    </location>
</feature>
<dbReference type="GO" id="GO:0004342">
    <property type="term" value="F:glucosamine-6-phosphate deaminase activity"/>
    <property type="evidence" value="ECO:0007669"/>
    <property type="project" value="UniProtKB-EC"/>
</dbReference>
<evidence type="ECO:0000313" key="3">
    <source>
        <dbReference type="EMBL" id="CAB0018099.1"/>
    </source>
</evidence>
<reference evidence="3 4" key="1">
    <citation type="submission" date="2020-02" db="EMBL/GenBank/DDBJ databases">
        <authorList>
            <person name="Ferguson B K."/>
        </authorList>
    </citation>
    <scope>NUCLEOTIDE SEQUENCE [LARGE SCALE GENOMIC DNA]</scope>
</reference>
<evidence type="ECO:0000256" key="2">
    <source>
        <dbReference type="ARBA" id="ARBA00004775"/>
    </source>
</evidence>
<dbReference type="InterPro" id="IPR037171">
    <property type="entry name" value="NagB/RpiA_transferase-like"/>
</dbReference>
<comment type="catalytic activity">
    <reaction evidence="1">
        <text>alpha-D-glucosamine 6-phosphate + H2O = beta-D-fructose 6-phosphate + NH4(+)</text>
        <dbReference type="Rhea" id="RHEA:12172"/>
        <dbReference type="ChEBI" id="CHEBI:15377"/>
        <dbReference type="ChEBI" id="CHEBI:28938"/>
        <dbReference type="ChEBI" id="CHEBI:57634"/>
        <dbReference type="ChEBI" id="CHEBI:75989"/>
        <dbReference type="EC" id="3.5.99.6"/>
    </reaction>
</comment>
<dbReference type="OrthoDB" id="7663298at2759"/>
<dbReference type="GO" id="GO:0005737">
    <property type="term" value="C:cytoplasm"/>
    <property type="evidence" value="ECO:0007669"/>
    <property type="project" value="TreeGrafter"/>
</dbReference>
<comment type="pathway">
    <text evidence="2">Nucleotide-sugar biosynthesis; UDP-N-acetyl-alpha-D-glucosamine biosynthesis; alpha-D-glucosamine 6-phosphate from D-fructose 6-phosphate: step 1/1.</text>
</comment>
<dbReference type="SUPFAM" id="SSF100950">
    <property type="entry name" value="NagB/RpiA/CoA transferase-like"/>
    <property type="match status" value="1"/>
</dbReference>